<evidence type="ECO:0000313" key="7">
    <source>
        <dbReference type="EMBL" id="PQQ65936.1"/>
    </source>
</evidence>
<evidence type="ECO:0000256" key="3">
    <source>
        <dbReference type="ARBA" id="ARBA00022741"/>
    </source>
</evidence>
<dbReference type="GO" id="GO:0005524">
    <property type="term" value="F:ATP binding"/>
    <property type="evidence" value="ECO:0007669"/>
    <property type="project" value="UniProtKB-KW"/>
</dbReference>
<dbReference type="InterPro" id="IPR011611">
    <property type="entry name" value="PfkB_dom"/>
</dbReference>
<reference evidence="7 8" key="1">
    <citation type="journal article" date="2018" name="Syst. Appl. Microbiol.">
        <title>Characterization and high-quality draft genome sequence of Herbivorax saccincola A7, an anaerobic, alkaliphilic, thermophilic, cellulolytic, and xylanolytic bacterium.</title>
        <authorList>
            <person name="Aikawa S."/>
            <person name="Baramee S."/>
            <person name="Sermsathanaswadi J."/>
            <person name="Thianheng P."/>
            <person name="Tachaapaikoon C."/>
            <person name="Shikata A."/>
            <person name="Waeonukul R."/>
            <person name="Pason P."/>
            <person name="Ratanakhanokchai K."/>
            <person name="Kosugi A."/>
        </authorList>
    </citation>
    <scope>NUCLEOTIDE SEQUENCE [LARGE SCALE GENOMIC DNA]</scope>
    <source>
        <strain evidence="7 8">A7</strain>
    </source>
</reference>
<name>A0A2S8R811_9FIRM</name>
<proteinExistence type="inferred from homology"/>
<dbReference type="InterPro" id="IPR050306">
    <property type="entry name" value="PfkB_Carbo_kinase"/>
</dbReference>
<evidence type="ECO:0000313" key="8">
    <source>
        <dbReference type="Proteomes" id="UP000239720"/>
    </source>
</evidence>
<accession>A0A2S8R811</accession>
<dbReference type="GO" id="GO:0016301">
    <property type="term" value="F:kinase activity"/>
    <property type="evidence" value="ECO:0007669"/>
    <property type="project" value="UniProtKB-KW"/>
</dbReference>
<protein>
    <submittedName>
        <fullName evidence="7">Carbohydrate kinase</fullName>
    </submittedName>
</protein>
<gene>
    <name evidence="7" type="ORF">B9R14_03585</name>
</gene>
<feature type="domain" description="Carbohydrate kinase PfkB" evidence="6">
    <location>
        <begin position="3"/>
        <end position="307"/>
    </location>
</feature>
<comment type="similarity">
    <text evidence="1">Belongs to the carbohydrate kinase PfkB family.</text>
</comment>
<keyword evidence="5" id="KW-0067">ATP-binding</keyword>
<organism evidence="7 8">
    <name type="scientific">Acetivibrio saccincola</name>
    <dbReference type="NCBI Taxonomy" id="1677857"/>
    <lineage>
        <taxon>Bacteria</taxon>
        <taxon>Bacillati</taxon>
        <taxon>Bacillota</taxon>
        <taxon>Clostridia</taxon>
        <taxon>Eubacteriales</taxon>
        <taxon>Oscillospiraceae</taxon>
        <taxon>Acetivibrio</taxon>
    </lineage>
</organism>
<dbReference type="AlphaFoldDB" id="A0A2S8R811"/>
<dbReference type="Proteomes" id="UP000239720">
    <property type="component" value="Unassembled WGS sequence"/>
</dbReference>
<dbReference type="EMBL" id="NEMB01000003">
    <property type="protein sequence ID" value="PQQ65936.1"/>
    <property type="molecule type" value="Genomic_DNA"/>
</dbReference>
<sequence>MFDVIAIGELLIDFLPEGMTENGLSLFSSNPGGAPANVLAMLSKLGAKTAFIGKVGKDGFGQFLKTTLDNMGIDTSNLLMSPEKMTTLAFVHLDKKGDRSFSFYRKHCADVSLDVTELNKELLSSCRFLHFGGVSLTDEPSRTATLEAARIAKESGAIVSYDPNYRPALWNSEQEACHEMLKAIGYADLVKVSEEELLLLTGCEDFSLGADKLLKEGPSVIFVTCGEKGSHVFTKSCHASHGGYRVKAVDTTGAGDTFVGTILWQLKNKSLEEIRQISIVEWEKILAFSNAAGAIVTTKKGAIPAMPEGDMINTFIKQAFSDK</sequence>
<dbReference type="CDD" id="cd01167">
    <property type="entry name" value="bac_FRK"/>
    <property type="match status" value="1"/>
</dbReference>
<dbReference type="PANTHER" id="PTHR43085">
    <property type="entry name" value="HEXOKINASE FAMILY MEMBER"/>
    <property type="match status" value="1"/>
</dbReference>
<keyword evidence="3" id="KW-0547">Nucleotide-binding</keyword>
<keyword evidence="2" id="KW-0808">Transferase</keyword>
<evidence type="ECO:0000256" key="2">
    <source>
        <dbReference type="ARBA" id="ARBA00022679"/>
    </source>
</evidence>
<keyword evidence="4 7" id="KW-0418">Kinase</keyword>
<evidence type="ECO:0000256" key="4">
    <source>
        <dbReference type="ARBA" id="ARBA00022777"/>
    </source>
</evidence>
<dbReference type="OrthoDB" id="9813569at2"/>
<dbReference type="SUPFAM" id="SSF53613">
    <property type="entry name" value="Ribokinase-like"/>
    <property type="match status" value="1"/>
</dbReference>
<dbReference type="RefSeq" id="WP_105367632.1">
    <property type="nucleotide sequence ID" value="NZ_NEMB01000003.1"/>
</dbReference>
<dbReference type="Gene3D" id="3.40.1190.20">
    <property type="match status" value="1"/>
</dbReference>
<dbReference type="PANTHER" id="PTHR43085:SF1">
    <property type="entry name" value="PSEUDOURIDINE KINASE-RELATED"/>
    <property type="match status" value="1"/>
</dbReference>
<comment type="caution">
    <text evidence="7">The sequence shown here is derived from an EMBL/GenBank/DDBJ whole genome shotgun (WGS) entry which is preliminary data.</text>
</comment>
<dbReference type="Pfam" id="PF00294">
    <property type="entry name" value="PfkB"/>
    <property type="match status" value="1"/>
</dbReference>
<evidence type="ECO:0000259" key="6">
    <source>
        <dbReference type="Pfam" id="PF00294"/>
    </source>
</evidence>
<dbReference type="InterPro" id="IPR029056">
    <property type="entry name" value="Ribokinase-like"/>
</dbReference>
<evidence type="ECO:0000256" key="1">
    <source>
        <dbReference type="ARBA" id="ARBA00010688"/>
    </source>
</evidence>
<evidence type="ECO:0000256" key="5">
    <source>
        <dbReference type="ARBA" id="ARBA00022840"/>
    </source>
</evidence>